<comment type="caution">
    <text evidence="1">The sequence shown here is derived from an EMBL/GenBank/DDBJ whole genome shotgun (WGS) entry which is preliminary data.</text>
</comment>
<proteinExistence type="predicted"/>
<reference evidence="1 2" key="1">
    <citation type="submission" date="2019-05" db="EMBL/GenBank/DDBJ databases">
        <title>Mumia sp. nov., isolated from the intestinal contents of plateau pika (Ochotona curzoniae) in the Qinghai-Tibet plateau of China.</title>
        <authorList>
            <person name="Tian Z."/>
        </authorList>
    </citation>
    <scope>NUCLEOTIDE SEQUENCE [LARGE SCALE GENOMIC DNA]</scope>
    <source>
        <strain evidence="2">527</strain>
    </source>
</reference>
<evidence type="ECO:0000313" key="1">
    <source>
        <dbReference type="EMBL" id="TNC35586.1"/>
    </source>
</evidence>
<sequence>MERRLPFAHEHDLRLVHQPPSCVHKAARPLFKLKLQPCVMQPLTPGPPAYVCRESPERDWLA</sequence>
<dbReference type="EMBL" id="VDFR01000145">
    <property type="protein sequence ID" value="TNC35586.1"/>
    <property type="molecule type" value="Genomic_DNA"/>
</dbReference>
<dbReference type="AlphaFoldDB" id="A0A5C4MGL0"/>
<name>A0A5C4MGL0_9ACTN</name>
<protein>
    <submittedName>
        <fullName evidence="1">Uncharacterized protein</fullName>
    </submittedName>
</protein>
<accession>A0A5C4MGL0</accession>
<dbReference type="Proteomes" id="UP000306740">
    <property type="component" value="Unassembled WGS sequence"/>
</dbReference>
<evidence type="ECO:0000313" key="2">
    <source>
        <dbReference type="Proteomes" id="UP000306740"/>
    </source>
</evidence>
<organism evidence="1 2">
    <name type="scientific">Mumia zhuanghuii</name>
    <dbReference type="NCBI Taxonomy" id="2585211"/>
    <lineage>
        <taxon>Bacteria</taxon>
        <taxon>Bacillati</taxon>
        <taxon>Actinomycetota</taxon>
        <taxon>Actinomycetes</taxon>
        <taxon>Propionibacteriales</taxon>
        <taxon>Nocardioidaceae</taxon>
        <taxon>Mumia</taxon>
    </lineage>
</organism>
<gene>
    <name evidence="1" type="ORF">FHE65_26935</name>
</gene>